<keyword evidence="5" id="KW-1185">Reference proteome</keyword>
<dbReference type="AlphaFoldDB" id="A0A3A2Z5Q0"/>
<evidence type="ECO:0000256" key="2">
    <source>
        <dbReference type="ARBA" id="ARBA00022553"/>
    </source>
</evidence>
<dbReference type="InterPro" id="IPR020845">
    <property type="entry name" value="AMP-binding_CS"/>
</dbReference>
<dbReference type="Proteomes" id="UP000266188">
    <property type="component" value="Unassembled WGS sequence"/>
</dbReference>
<dbReference type="SUPFAM" id="SSF47336">
    <property type="entry name" value="ACP-like"/>
    <property type="match status" value="1"/>
</dbReference>
<dbReference type="OrthoDB" id="429813at2759"/>
<gene>
    <name evidence="4" type="ORF">PHISCL_09268</name>
</gene>
<dbReference type="SMART" id="SM00823">
    <property type="entry name" value="PKS_PP"/>
    <property type="match status" value="1"/>
</dbReference>
<dbReference type="InterPro" id="IPR036736">
    <property type="entry name" value="ACP-like_sf"/>
</dbReference>
<dbReference type="PANTHER" id="PTHR43439">
    <property type="entry name" value="PHENYLACETATE-COENZYME A LIGASE"/>
    <property type="match status" value="1"/>
</dbReference>
<dbReference type="InterPro" id="IPR009081">
    <property type="entry name" value="PP-bd_ACP"/>
</dbReference>
<dbReference type="SUPFAM" id="SSF51735">
    <property type="entry name" value="NAD(P)-binding Rossmann-fold domains"/>
    <property type="match status" value="1"/>
</dbReference>
<name>A0A3A2Z5Q0_9EURO</name>
<dbReference type="InterPro" id="IPR042099">
    <property type="entry name" value="ANL_N_sf"/>
</dbReference>
<dbReference type="InterPro" id="IPR020806">
    <property type="entry name" value="PKS_PP-bd"/>
</dbReference>
<dbReference type="Gene3D" id="3.40.50.720">
    <property type="entry name" value="NAD(P)-binding Rossmann-like Domain"/>
    <property type="match status" value="1"/>
</dbReference>
<dbReference type="SUPFAM" id="SSF56801">
    <property type="entry name" value="Acetyl-CoA synthetase-like"/>
    <property type="match status" value="1"/>
</dbReference>
<dbReference type="Pfam" id="PF00501">
    <property type="entry name" value="AMP-binding"/>
    <property type="match status" value="1"/>
</dbReference>
<dbReference type="EMBL" id="MVGC01000559">
    <property type="protein sequence ID" value="RJE18399.1"/>
    <property type="molecule type" value="Genomic_DNA"/>
</dbReference>
<protein>
    <submittedName>
        <fullName evidence="4">Male sterility protein</fullName>
    </submittedName>
</protein>
<dbReference type="Gene3D" id="3.40.50.12780">
    <property type="entry name" value="N-terminal domain of ligase-like"/>
    <property type="match status" value="1"/>
</dbReference>
<feature type="domain" description="Carrier" evidence="3">
    <location>
        <begin position="542"/>
        <end position="622"/>
    </location>
</feature>
<dbReference type="PANTHER" id="PTHR43439:SF2">
    <property type="entry name" value="ENZYME, PUTATIVE (JCVI)-RELATED"/>
    <property type="match status" value="1"/>
</dbReference>
<dbReference type="GO" id="GO:0031177">
    <property type="term" value="F:phosphopantetheine binding"/>
    <property type="evidence" value="ECO:0007669"/>
    <property type="project" value="InterPro"/>
</dbReference>
<dbReference type="STRING" id="2070753.A0A3A2Z5Q0"/>
<dbReference type="InterPro" id="IPR000873">
    <property type="entry name" value="AMP-dep_synth/lig_dom"/>
</dbReference>
<sequence>MQSTPLFTVDQAMRQLVNTIPQKVLLSYPSVELEYADYTVADVDRLTRAAISSLPSSLRTLEEHGYNESSEKRHLVGVTGVSNLEYCITFLALLRLGVTPLVLSPRIPDHGLAYLLQKSKCQFVIASGHSLTALERVKTEFNMPELEVTAMLAIGILNNHSRDELFAFPNVQATSPDQAPQMIMHTGGTTGLPKLVPVSTGDWVFLTQRMVTHMAVPDTLSTLPLYHSQGLWLLFRCLLSGSKVAFLNAERPITAGTIMNALDRLCVTAIDTDPYTLKILTESSGAVEQLVKLEAVGIGGSAVPDDLGNSLISQGVKLRQLFGQTESGGLLQMSPDPDDGWNWLVPLPHVEEYLKFEQVDNDLYHLIVLPGLRAKRLTNREDGSYGTNDLFRKHPSSPNKWKFAARYDDIIVMLNGEKADPTPLEHALSCNQHVRVALCFGAGRASLGILVFLSDAAAGLSQEELEAGIAPSLDLGNARVPKYARVSLDSLIFKGPDTEVPITAKQTPIRARVLQNFASEIEEFYYQRERAQNLCSTSVPDSQVSEVVRHVVCEVLGIPSGEEQTIADNDDFFSLGMDSITASDVRVRLLRRINLGGQTLKTNVVFDNPSIELLSQHILRVRRRDSNGDPTPTEKLAMDLVRKYTNELVPLKHGAVPRSTSNVVLLTGATGTIGRHVLHTLVTQVEVGQVYCLVRADSNEAAMQRIRNSLETAHLLQTLEPRQVQRITPLSSNLNADNLGLSNDTYEVLCNRVTNIIHNAWAVNFNMHLASFEKVSIASVPNLLNLARRSHLQTKPRFTFISSIATISQAPQVPVAEVRYGWEAVGKMGYAQSKWVAEEICTYAAEHSGSSGPSIQILRIGQITGDTQHGMWNAREAIPSVVQTALTIGALPVIEGKDETHLWLPVDICAAAVVQLALSQHNTSGVSFFHVCNRRGFYWNAEFLPALRKAGLQFEELPQREWLRRLEMSDLYVFRNPPYRLLEHFTERYGRPREEEEHITSGDHYTIDTLSARTFAPVLDKADPVDDALVGKFVRYWLSEGWNKLGRIEATSEKRNA</sequence>
<evidence type="ECO:0000259" key="3">
    <source>
        <dbReference type="PROSITE" id="PS50075"/>
    </source>
</evidence>
<dbReference type="Gene3D" id="1.10.1200.10">
    <property type="entry name" value="ACP-like"/>
    <property type="match status" value="1"/>
</dbReference>
<dbReference type="Pfam" id="PF00550">
    <property type="entry name" value="PP-binding"/>
    <property type="match status" value="1"/>
</dbReference>
<dbReference type="Pfam" id="PF23562">
    <property type="entry name" value="AMP-binding_C_3"/>
    <property type="match status" value="1"/>
</dbReference>
<evidence type="ECO:0000313" key="5">
    <source>
        <dbReference type="Proteomes" id="UP000266188"/>
    </source>
</evidence>
<dbReference type="PROSITE" id="PS00455">
    <property type="entry name" value="AMP_BINDING"/>
    <property type="match status" value="1"/>
</dbReference>
<dbReference type="Pfam" id="PF07993">
    <property type="entry name" value="NAD_binding_4"/>
    <property type="match status" value="1"/>
</dbReference>
<keyword evidence="2" id="KW-0597">Phosphoprotein</keyword>
<organism evidence="4 5">
    <name type="scientific">Aspergillus sclerotialis</name>
    <dbReference type="NCBI Taxonomy" id="2070753"/>
    <lineage>
        <taxon>Eukaryota</taxon>
        <taxon>Fungi</taxon>
        <taxon>Dikarya</taxon>
        <taxon>Ascomycota</taxon>
        <taxon>Pezizomycotina</taxon>
        <taxon>Eurotiomycetes</taxon>
        <taxon>Eurotiomycetidae</taxon>
        <taxon>Eurotiales</taxon>
        <taxon>Aspergillaceae</taxon>
        <taxon>Aspergillus</taxon>
        <taxon>Aspergillus subgen. Polypaecilum</taxon>
    </lineage>
</organism>
<keyword evidence="1" id="KW-0596">Phosphopantetheine</keyword>
<comment type="caution">
    <text evidence="4">The sequence shown here is derived from an EMBL/GenBank/DDBJ whole genome shotgun (WGS) entry which is preliminary data.</text>
</comment>
<evidence type="ECO:0000313" key="4">
    <source>
        <dbReference type="EMBL" id="RJE18399.1"/>
    </source>
</evidence>
<evidence type="ECO:0000256" key="1">
    <source>
        <dbReference type="ARBA" id="ARBA00022450"/>
    </source>
</evidence>
<dbReference type="InterPro" id="IPR036291">
    <property type="entry name" value="NAD(P)-bd_dom_sf"/>
</dbReference>
<dbReference type="PROSITE" id="PS50075">
    <property type="entry name" value="CARRIER"/>
    <property type="match status" value="1"/>
</dbReference>
<proteinExistence type="predicted"/>
<accession>A0A3A2Z5Q0</accession>
<reference evidence="5" key="1">
    <citation type="submission" date="2017-02" db="EMBL/GenBank/DDBJ databases">
        <authorList>
            <person name="Tafer H."/>
            <person name="Lopandic K."/>
        </authorList>
    </citation>
    <scope>NUCLEOTIDE SEQUENCE [LARGE SCALE GENOMIC DNA]</scope>
    <source>
        <strain evidence="5">CBS 366.77</strain>
    </source>
</reference>
<dbReference type="InterPro" id="IPR013120">
    <property type="entry name" value="FAR_NAD-bd"/>
</dbReference>
<dbReference type="InterPro" id="IPR051414">
    <property type="entry name" value="Adenylate-forming_Reductase"/>
</dbReference>